<dbReference type="EMBL" id="JPKZ01001676">
    <property type="protein sequence ID" value="KHN80849.1"/>
    <property type="molecule type" value="Genomic_DNA"/>
</dbReference>
<gene>
    <name evidence="2" type="ORF">Tcan_03827</name>
</gene>
<feature type="region of interest" description="Disordered" evidence="1">
    <location>
        <begin position="126"/>
        <end position="158"/>
    </location>
</feature>
<dbReference type="Proteomes" id="UP000031036">
    <property type="component" value="Unassembled WGS sequence"/>
</dbReference>
<protein>
    <submittedName>
        <fullName evidence="2">Uncharacterized protein</fullName>
    </submittedName>
</protein>
<evidence type="ECO:0000256" key="1">
    <source>
        <dbReference type="SAM" id="MobiDB-lite"/>
    </source>
</evidence>
<keyword evidence="3" id="KW-1185">Reference proteome</keyword>
<evidence type="ECO:0000313" key="3">
    <source>
        <dbReference type="Proteomes" id="UP000031036"/>
    </source>
</evidence>
<comment type="caution">
    <text evidence="2">The sequence shown here is derived from an EMBL/GenBank/DDBJ whole genome shotgun (WGS) entry which is preliminary data.</text>
</comment>
<reference evidence="2 3" key="1">
    <citation type="submission" date="2014-11" db="EMBL/GenBank/DDBJ databases">
        <title>Genetic blueprint of the zoonotic pathogen Toxocara canis.</title>
        <authorList>
            <person name="Zhu X.-Q."/>
            <person name="Korhonen P.K."/>
            <person name="Cai H."/>
            <person name="Young N.D."/>
            <person name="Nejsum P."/>
            <person name="von Samson-Himmelstjerna G."/>
            <person name="Boag P.R."/>
            <person name="Tan P."/>
            <person name="Li Q."/>
            <person name="Min J."/>
            <person name="Yang Y."/>
            <person name="Wang X."/>
            <person name="Fang X."/>
            <person name="Hall R.S."/>
            <person name="Hofmann A."/>
            <person name="Sternberg P.W."/>
            <person name="Jex A.R."/>
            <person name="Gasser R.B."/>
        </authorList>
    </citation>
    <scope>NUCLEOTIDE SEQUENCE [LARGE SCALE GENOMIC DNA]</scope>
    <source>
        <strain evidence="2">PN_DK_2014</strain>
    </source>
</reference>
<proteinExistence type="predicted"/>
<feature type="compositionally biased region" description="Polar residues" evidence="1">
    <location>
        <begin position="128"/>
        <end position="139"/>
    </location>
</feature>
<feature type="non-terminal residue" evidence="2">
    <location>
        <position position="1"/>
    </location>
</feature>
<sequence length="186" mass="20545">SLSIEDVDKTPRCFRCGVNFTQKGAFALQLSRRKHPSAKLIRRLRKHNNKRQLTSALQRLERSKSASVIAVCSGCGSTMQCGRIYRPQNDCFGDTFEESVCLSLDCTRTSVKQTGIASIVSTPRRVSFDSTPHSNRSAMSSRSVPSGSTRRRRRAASRLQDALMSEDANAIPKCNSLSAFLDSLKA</sequence>
<name>A0A0B2VHG4_TOXCA</name>
<evidence type="ECO:0000313" key="2">
    <source>
        <dbReference type="EMBL" id="KHN80849.1"/>
    </source>
</evidence>
<accession>A0A0B2VHG4</accession>
<organism evidence="2 3">
    <name type="scientific">Toxocara canis</name>
    <name type="common">Canine roundworm</name>
    <dbReference type="NCBI Taxonomy" id="6265"/>
    <lineage>
        <taxon>Eukaryota</taxon>
        <taxon>Metazoa</taxon>
        <taxon>Ecdysozoa</taxon>
        <taxon>Nematoda</taxon>
        <taxon>Chromadorea</taxon>
        <taxon>Rhabditida</taxon>
        <taxon>Spirurina</taxon>
        <taxon>Ascaridomorpha</taxon>
        <taxon>Ascaridoidea</taxon>
        <taxon>Toxocaridae</taxon>
        <taxon>Toxocara</taxon>
    </lineage>
</organism>
<dbReference type="AlphaFoldDB" id="A0A0B2VHG4"/>